<dbReference type="OMA" id="WHEYTAK"/>
<proteinExistence type="predicted"/>
<accession>A7F211</accession>
<gene>
    <name evidence="1" type="ORF">SS1G_11632</name>
</gene>
<dbReference type="EMBL" id="CH476638">
    <property type="protein sequence ID" value="EDN95753.1"/>
    <property type="molecule type" value="Genomic_DNA"/>
</dbReference>
<dbReference type="NCBIfam" id="TIGR01668">
    <property type="entry name" value="YqeG_hyp_ppase"/>
    <property type="match status" value="1"/>
</dbReference>
<dbReference type="GO" id="GO:0005739">
    <property type="term" value="C:mitochondrion"/>
    <property type="evidence" value="ECO:0000318"/>
    <property type="project" value="GO_Central"/>
</dbReference>
<dbReference type="InterPro" id="IPR036412">
    <property type="entry name" value="HAD-like_sf"/>
</dbReference>
<dbReference type="Proteomes" id="UP000001312">
    <property type="component" value="Unassembled WGS sequence"/>
</dbReference>
<dbReference type="InterPro" id="IPR027706">
    <property type="entry name" value="PGP_Pase"/>
</dbReference>
<sequence length="281" mass="31630">MDGRTFQKLATMLKPKLRSKGLERWALKPRKEIFRQIPFAVLKQPFSKLLFRSEHHNHLRGITSMDMNTLNISATVNIFRLLARPTLILPQATVSTFNHLPIPLNSAFGKYQNADIRAVVLDKDNCFAYPKSNDIHEPYNDNFKKLRKAYPGRRLLIVSNTAGAESLDRSGKLAAEVEKSTGVPVLPHASKKPGCGHDIMEYFSKYPETGVTRPDQIAVVGDRLTTDIMMANLMGSYSVWIKDGVIPVEKASVFARLEQNFAGFLIRRGYEAPEPASPFEK</sequence>
<dbReference type="GeneID" id="5483743"/>
<evidence type="ECO:0008006" key="3">
    <source>
        <dbReference type="Google" id="ProtNLM"/>
    </source>
</evidence>
<organism evidence="1 2">
    <name type="scientific">Sclerotinia sclerotiorum (strain ATCC 18683 / 1980 / Ss-1)</name>
    <name type="common">White mold</name>
    <name type="synonym">Whetzelinia sclerotiorum</name>
    <dbReference type="NCBI Taxonomy" id="665079"/>
    <lineage>
        <taxon>Eukaryota</taxon>
        <taxon>Fungi</taxon>
        <taxon>Dikarya</taxon>
        <taxon>Ascomycota</taxon>
        <taxon>Pezizomycotina</taxon>
        <taxon>Leotiomycetes</taxon>
        <taxon>Helotiales</taxon>
        <taxon>Sclerotiniaceae</taxon>
        <taxon>Sclerotinia</taxon>
    </lineage>
</organism>
<dbReference type="GO" id="GO:0005737">
    <property type="term" value="C:cytoplasm"/>
    <property type="evidence" value="ECO:0000318"/>
    <property type="project" value="GO_Central"/>
</dbReference>
<dbReference type="GO" id="GO:0032049">
    <property type="term" value="P:cardiolipin biosynthetic process"/>
    <property type="evidence" value="ECO:0000318"/>
    <property type="project" value="GO_Central"/>
</dbReference>
<dbReference type="Pfam" id="PF09419">
    <property type="entry name" value="PGP_phosphatase"/>
    <property type="match status" value="1"/>
</dbReference>
<dbReference type="STRING" id="665079.A7F211"/>
<dbReference type="InterPro" id="IPR010021">
    <property type="entry name" value="PGPP1/Gep4"/>
</dbReference>
<name>A7F211_SCLS1</name>
<dbReference type="GO" id="GO:0008962">
    <property type="term" value="F:phosphatidylglycerophosphatase activity"/>
    <property type="evidence" value="ECO:0000318"/>
    <property type="project" value="GO_Central"/>
</dbReference>
<protein>
    <recommendedName>
        <fullName evidence="3">Phosphatidylglycerophosphatase GEP4, mitochondrial</fullName>
    </recommendedName>
</protein>
<evidence type="ECO:0000313" key="1">
    <source>
        <dbReference type="EMBL" id="EDN95753.1"/>
    </source>
</evidence>
<dbReference type="FunFam" id="3.40.50.1000:FF:000165">
    <property type="entry name" value="HAD superfamily phosphatase"/>
    <property type="match status" value="1"/>
</dbReference>
<dbReference type="InParanoid" id="A7F211"/>
<dbReference type="InterPro" id="IPR023214">
    <property type="entry name" value="HAD_sf"/>
</dbReference>
<dbReference type="RefSeq" id="XP_001587639.1">
    <property type="nucleotide sequence ID" value="XM_001587589.1"/>
</dbReference>
<keyword evidence="2" id="KW-1185">Reference proteome</keyword>
<dbReference type="SUPFAM" id="SSF56784">
    <property type="entry name" value="HAD-like"/>
    <property type="match status" value="1"/>
</dbReference>
<reference evidence="2" key="1">
    <citation type="journal article" date="2011" name="PLoS Genet.">
        <title>Genomic analysis of the necrotrophic fungal pathogens Sclerotinia sclerotiorum and Botrytis cinerea.</title>
        <authorList>
            <person name="Amselem J."/>
            <person name="Cuomo C.A."/>
            <person name="van Kan J.A."/>
            <person name="Viaud M."/>
            <person name="Benito E.P."/>
            <person name="Couloux A."/>
            <person name="Coutinho P.M."/>
            <person name="de Vries R.P."/>
            <person name="Dyer P.S."/>
            <person name="Fillinger S."/>
            <person name="Fournier E."/>
            <person name="Gout L."/>
            <person name="Hahn M."/>
            <person name="Kohn L."/>
            <person name="Lapalu N."/>
            <person name="Plummer K.M."/>
            <person name="Pradier J.M."/>
            <person name="Quevillon E."/>
            <person name="Sharon A."/>
            <person name="Simon A."/>
            <person name="ten Have A."/>
            <person name="Tudzynski B."/>
            <person name="Tudzynski P."/>
            <person name="Wincker P."/>
            <person name="Andrew M."/>
            <person name="Anthouard V."/>
            <person name="Beever R.E."/>
            <person name="Beffa R."/>
            <person name="Benoit I."/>
            <person name="Bouzid O."/>
            <person name="Brault B."/>
            <person name="Chen Z."/>
            <person name="Choquer M."/>
            <person name="Collemare J."/>
            <person name="Cotton P."/>
            <person name="Danchin E.G."/>
            <person name="Da Silva C."/>
            <person name="Gautier A."/>
            <person name="Giraud C."/>
            <person name="Giraud T."/>
            <person name="Gonzalez C."/>
            <person name="Grossetete S."/>
            <person name="Guldener U."/>
            <person name="Henrissat B."/>
            <person name="Howlett B.J."/>
            <person name="Kodira C."/>
            <person name="Kretschmer M."/>
            <person name="Lappartient A."/>
            <person name="Leroch M."/>
            <person name="Levis C."/>
            <person name="Mauceli E."/>
            <person name="Neuveglise C."/>
            <person name="Oeser B."/>
            <person name="Pearson M."/>
            <person name="Poulain J."/>
            <person name="Poussereau N."/>
            <person name="Quesneville H."/>
            <person name="Rascle C."/>
            <person name="Schumacher J."/>
            <person name="Segurens B."/>
            <person name="Sexton A."/>
            <person name="Silva E."/>
            <person name="Sirven C."/>
            <person name="Soanes D.M."/>
            <person name="Talbot N.J."/>
            <person name="Templeton M."/>
            <person name="Yandava C."/>
            <person name="Yarden O."/>
            <person name="Zeng Q."/>
            <person name="Rollins J.A."/>
            <person name="Lebrun M.H."/>
            <person name="Dickman M."/>
        </authorList>
    </citation>
    <scope>NUCLEOTIDE SEQUENCE [LARGE SCALE GENOMIC DNA]</scope>
    <source>
        <strain evidence="2">ATCC 18683 / 1980 / Ss-1</strain>
    </source>
</reference>
<evidence type="ECO:0000313" key="2">
    <source>
        <dbReference type="Proteomes" id="UP000001312"/>
    </source>
</evidence>
<dbReference type="Gene3D" id="3.40.50.1000">
    <property type="entry name" value="HAD superfamily/HAD-like"/>
    <property type="match status" value="1"/>
</dbReference>
<dbReference type="KEGG" id="ssl:SS1G_11632"/>
<dbReference type="FunCoup" id="A7F211">
    <property type="interactions" value="38"/>
</dbReference>
<dbReference type="AlphaFoldDB" id="A7F211"/>